<dbReference type="EMBL" id="JADWDJ010000023">
    <property type="protein sequence ID" value="KAG5262037.1"/>
    <property type="molecule type" value="Genomic_DNA"/>
</dbReference>
<dbReference type="AlphaFoldDB" id="A0AAV6FK60"/>
<sequence>MTMKASETKIPTVFPRTEYLQDFGRDGYVSIRKRDMEKLTTEVMQLREFLPKVINGDLLDTLHKARQIETQRERLEQEQEQQRQDCLHLRSRLEVAQTECQREREEKLVLREQLWESREQLQQQAEFCTGLGAAVCTLLWSASSKEEAVRDILADGKLEPFLSVAGQTLESFVKSLDQDSKVPQQDSNSHEHQFVLALAGVVTNLGAVTCGRDFLSNSAHVLLDTLMELLGLIKPGVFSKLKVLMLMALYNVSISVKGLKYISGNPALLPLIWTLLEESDWDVCLHALRLLQSLLLEEEVLAHVASDLLPSLPLGRIRQLASSRHQGLRQTAQETLEDLGPLVPSSSSQEPQKAPEKDKTPFLAKKRQQVAKF</sequence>
<dbReference type="GO" id="GO:0005829">
    <property type="term" value="C:cytosol"/>
    <property type="evidence" value="ECO:0007669"/>
    <property type="project" value="TreeGrafter"/>
</dbReference>
<evidence type="ECO:0000313" key="3">
    <source>
        <dbReference type="EMBL" id="KAG5262037.1"/>
    </source>
</evidence>
<dbReference type="Gene3D" id="1.25.10.10">
    <property type="entry name" value="Leucine-rich Repeat Variant"/>
    <property type="match status" value="1"/>
</dbReference>
<gene>
    <name evidence="3" type="ORF">AALO_G00291460</name>
</gene>
<evidence type="ECO:0000256" key="2">
    <source>
        <dbReference type="SAM" id="MobiDB-lite"/>
    </source>
</evidence>
<dbReference type="InterPro" id="IPR011989">
    <property type="entry name" value="ARM-like"/>
</dbReference>
<dbReference type="SUPFAM" id="SSF48371">
    <property type="entry name" value="ARM repeat"/>
    <property type="match status" value="1"/>
</dbReference>
<feature type="region of interest" description="Disordered" evidence="2">
    <location>
        <begin position="336"/>
        <end position="373"/>
    </location>
</feature>
<organism evidence="3 4">
    <name type="scientific">Alosa alosa</name>
    <name type="common">allis shad</name>
    <dbReference type="NCBI Taxonomy" id="278164"/>
    <lineage>
        <taxon>Eukaryota</taxon>
        <taxon>Metazoa</taxon>
        <taxon>Chordata</taxon>
        <taxon>Craniata</taxon>
        <taxon>Vertebrata</taxon>
        <taxon>Euteleostomi</taxon>
        <taxon>Actinopterygii</taxon>
        <taxon>Neopterygii</taxon>
        <taxon>Teleostei</taxon>
        <taxon>Clupei</taxon>
        <taxon>Clupeiformes</taxon>
        <taxon>Clupeoidei</taxon>
        <taxon>Clupeidae</taxon>
        <taxon>Alosa</taxon>
    </lineage>
</organism>
<proteinExistence type="predicted"/>
<dbReference type="InterPro" id="IPR039584">
    <property type="entry name" value="HSF2BP"/>
</dbReference>
<protein>
    <recommendedName>
        <fullName evidence="5">Heat shock factor 2-binding protein</fullName>
    </recommendedName>
</protein>
<feature type="coiled-coil region" evidence="1">
    <location>
        <begin position="58"/>
        <end position="113"/>
    </location>
</feature>
<dbReference type="Proteomes" id="UP000823561">
    <property type="component" value="Chromosome 23"/>
</dbReference>
<keyword evidence="1" id="KW-0175">Coiled coil</keyword>
<evidence type="ECO:0000313" key="4">
    <source>
        <dbReference type="Proteomes" id="UP000823561"/>
    </source>
</evidence>
<evidence type="ECO:0000256" key="1">
    <source>
        <dbReference type="SAM" id="Coils"/>
    </source>
</evidence>
<dbReference type="PANTHER" id="PTHR15434">
    <property type="entry name" value="HEAT SHOCK FACTOR 2-BINDING PROTEIN"/>
    <property type="match status" value="1"/>
</dbReference>
<accession>A0AAV6FK60</accession>
<evidence type="ECO:0008006" key="5">
    <source>
        <dbReference type="Google" id="ProtNLM"/>
    </source>
</evidence>
<dbReference type="InterPro" id="IPR016024">
    <property type="entry name" value="ARM-type_fold"/>
</dbReference>
<feature type="compositionally biased region" description="Basic residues" evidence="2">
    <location>
        <begin position="364"/>
        <end position="373"/>
    </location>
</feature>
<dbReference type="PANTHER" id="PTHR15434:SF2">
    <property type="entry name" value="HEAT SHOCK FACTOR 2-BINDING PROTEIN"/>
    <property type="match status" value="1"/>
</dbReference>
<name>A0AAV6FK60_9TELE</name>
<keyword evidence="4" id="KW-1185">Reference proteome</keyword>
<comment type="caution">
    <text evidence="3">The sequence shown here is derived from an EMBL/GenBank/DDBJ whole genome shotgun (WGS) entry which is preliminary data.</text>
</comment>
<reference evidence="3" key="1">
    <citation type="submission" date="2020-10" db="EMBL/GenBank/DDBJ databases">
        <title>Chromosome-scale genome assembly of the Allis shad, Alosa alosa.</title>
        <authorList>
            <person name="Margot Z."/>
            <person name="Christophe K."/>
            <person name="Cabau C."/>
            <person name="Louis A."/>
            <person name="Berthelot C."/>
            <person name="Parey E."/>
            <person name="Roest Crollius H."/>
            <person name="Montfort J."/>
            <person name="Robinson-Rechavi M."/>
            <person name="Bucao C."/>
            <person name="Bouchez O."/>
            <person name="Gislard M."/>
            <person name="Lluch J."/>
            <person name="Milhes M."/>
            <person name="Lampietro C."/>
            <person name="Lopez Roques C."/>
            <person name="Donnadieu C."/>
            <person name="Braasch I."/>
            <person name="Desvignes T."/>
            <person name="Postlethwait J."/>
            <person name="Bobe J."/>
            <person name="Guiguen Y."/>
        </authorList>
    </citation>
    <scope>NUCLEOTIDE SEQUENCE</scope>
    <source>
        <strain evidence="3">M-15738</strain>
        <tissue evidence="3">Blood</tissue>
    </source>
</reference>